<feature type="domain" description="MobA/VirD2-like nuclease" evidence="2">
    <location>
        <begin position="120"/>
        <end position="204"/>
    </location>
</feature>
<dbReference type="InterPro" id="IPR048178">
    <property type="entry name" value="MobP1_relaxase-like"/>
</dbReference>
<dbReference type="AlphaFoldDB" id="A0A974MU62"/>
<keyword evidence="3" id="KW-0614">Plasmid</keyword>
<name>A0A974MU62_CAMFE</name>
<gene>
    <name evidence="3" type="ORF">GZ989_011435</name>
</gene>
<evidence type="ECO:0000313" key="3">
    <source>
        <dbReference type="EMBL" id="QMS59885.1"/>
    </source>
</evidence>
<dbReference type="RefSeq" id="WP_065843548.1">
    <property type="nucleotide sequence ID" value="NZ_CP059434.1"/>
</dbReference>
<accession>A0A974MU62</accession>
<evidence type="ECO:0000259" key="2">
    <source>
        <dbReference type="Pfam" id="PF03432"/>
    </source>
</evidence>
<sequence length="493" mass="57869">MRKRKKYEESWKPKRVITDLEKKSKNSFSYNNQRGAYKSRLKSIFTHSESLTKKQTEVVIKITGASRNYEGLKAHLRYISRNGEVMVESSDGCRFSGKDDLRILSESFNDNEKIPSEKYIRDNNLKEQREAYHIVFSMKDFQNAPSIKIKKAAMDAVSKMYPNNYFCIAIHNDTDNPHCHLVLKAKDYYGKRIDPRKSDIARMRLSFANELRNLGVDAKATFKKNTIDLETNEYSNDSRLYLKDDYKKQEHRAHYYRVTGYGRANYKFDKDNEESYFVSYMTSKGKEIYIWANDLERVITENNVKTDDYCRFAITDESPVTFTVYDKKSRSWYQKTAYKKVWDVSVENKNEKELKPLKNFTPNDYKKISEPYNEVLDYGVDNYNFDTDKPKSYFVKMRDPNRKEVYIWGKDLENIIKEQGILAGDNCRFKKQGFDERGKTIWSVEIQGRELAIPKTDVKNSISTKIAGQQGGSVKISKQKESTHINNINKEIN</sequence>
<feature type="region of interest" description="Disordered" evidence="1">
    <location>
        <begin position="473"/>
        <end position="493"/>
    </location>
</feature>
<organism evidence="3 4">
    <name type="scientific">Campylobacter fetus</name>
    <dbReference type="NCBI Taxonomy" id="196"/>
    <lineage>
        <taxon>Bacteria</taxon>
        <taxon>Pseudomonadati</taxon>
        <taxon>Campylobacterota</taxon>
        <taxon>Epsilonproteobacteria</taxon>
        <taxon>Campylobacterales</taxon>
        <taxon>Campylobacteraceae</taxon>
        <taxon>Campylobacter</taxon>
    </lineage>
</organism>
<reference evidence="4" key="1">
    <citation type="submission" date="2020-07" db="EMBL/GenBank/DDBJ databases">
        <title>A comparison of fourteen fully characterised mammalian-associated Campylobacter fetus isolates suggests a mechanism by which bovine-adapted biotypes have evolved high genomic plasticity.</title>
        <authorList>
            <person name="Nadin-Davis S.A."/>
            <person name="Chmara J.T."/>
            <person name="Carillo C."/>
            <person name="Amoako K."/>
            <person name="Goji N."/>
            <person name="Duceppe M.-O."/>
            <person name="Devenish J."/>
        </authorList>
    </citation>
    <scope>NUCLEOTIDE SEQUENCE [LARGE SCALE GENOMIC DNA]</scope>
    <source>
        <strain evidence="4">CFViADRI1362</strain>
        <plasmid evidence="4">pcfviadri1362_p2</plasmid>
    </source>
</reference>
<geneLocation type="plasmid" evidence="4">
    <name>pcfviadri1362_p2</name>
</geneLocation>
<evidence type="ECO:0000313" key="4">
    <source>
        <dbReference type="Proteomes" id="UP000514628"/>
    </source>
</evidence>
<evidence type="ECO:0000256" key="1">
    <source>
        <dbReference type="SAM" id="MobiDB-lite"/>
    </source>
</evidence>
<dbReference type="NCBIfam" id="NF041450">
    <property type="entry name" value="MobP1"/>
    <property type="match status" value="1"/>
</dbReference>
<protein>
    <submittedName>
        <fullName evidence="3">Relaxase/mobilization nuclease domain-containing protein</fullName>
    </submittedName>
</protein>
<dbReference type="Pfam" id="PF03432">
    <property type="entry name" value="Relaxase"/>
    <property type="match status" value="1"/>
</dbReference>
<feature type="compositionally biased region" description="Polar residues" evidence="1">
    <location>
        <begin position="484"/>
        <end position="493"/>
    </location>
</feature>
<dbReference type="EMBL" id="CP059434">
    <property type="protein sequence ID" value="QMS59885.1"/>
    <property type="molecule type" value="Genomic_DNA"/>
</dbReference>
<dbReference type="InterPro" id="IPR005094">
    <property type="entry name" value="Endonuclease_MobA/VirD2"/>
</dbReference>
<proteinExistence type="predicted"/>
<dbReference type="Proteomes" id="UP000514628">
    <property type="component" value="Plasmid pCFViADRI1362_P2"/>
</dbReference>